<dbReference type="InterPro" id="IPR011664">
    <property type="entry name" value="Abi_system_AbiD/AbiF-like"/>
</dbReference>
<gene>
    <name evidence="1" type="ORF">ACFSNB_12555</name>
</gene>
<sequence length="335" mass="38507">MAIAAQPDPNPGALPKDLDRCLVNAYVFLVTGCHTSFRGVQNGNPFFYPEIMPPIPYAKPYASPADLVTHLIDRNLDISDRADAEQKIAEIGYDRLRIYFASRRQHTVIGKPFRSGTTFDDIMRLYALDEELRALCFRHCSKFELAFRNLIAEELSSRYGPHPYFDDTIYDSEKSRFSAVKCLSEIFHKSRDPRAKHYFKKYNPPHLPPIWTLKEFMTFGSTNVFFKTLSNQNRLLVSNGFGVTNRNVFEKWIDALIDFRNVCAHHDRLWNRTFQKEINAYHRKAIPSGPPTKLKAFLEVLEFLLGARGHRVAIVAEVTTLLRAYPVAQPSELGF</sequence>
<protein>
    <submittedName>
        <fullName evidence="1">Abi family protein</fullName>
    </submittedName>
</protein>
<dbReference type="EMBL" id="JBHUIY010000025">
    <property type="protein sequence ID" value="MFD2234636.1"/>
    <property type="molecule type" value="Genomic_DNA"/>
</dbReference>
<evidence type="ECO:0000313" key="2">
    <source>
        <dbReference type="Proteomes" id="UP001597296"/>
    </source>
</evidence>
<name>A0ABW5CEJ4_9PROT</name>
<dbReference type="Proteomes" id="UP001597296">
    <property type="component" value="Unassembled WGS sequence"/>
</dbReference>
<accession>A0ABW5CEJ4</accession>
<dbReference type="Pfam" id="PF07751">
    <property type="entry name" value="Abi_2"/>
    <property type="match status" value="1"/>
</dbReference>
<evidence type="ECO:0000313" key="1">
    <source>
        <dbReference type="EMBL" id="MFD2234636.1"/>
    </source>
</evidence>
<reference evidence="2" key="1">
    <citation type="journal article" date="2019" name="Int. J. Syst. Evol. Microbiol.">
        <title>The Global Catalogue of Microorganisms (GCM) 10K type strain sequencing project: providing services to taxonomists for standard genome sequencing and annotation.</title>
        <authorList>
            <consortium name="The Broad Institute Genomics Platform"/>
            <consortium name="The Broad Institute Genome Sequencing Center for Infectious Disease"/>
            <person name="Wu L."/>
            <person name="Ma J."/>
        </authorList>
    </citation>
    <scope>NUCLEOTIDE SEQUENCE [LARGE SCALE GENOMIC DNA]</scope>
    <source>
        <strain evidence="2">KCTC 15012</strain>
    </source>
</reference>
<comment type="caution">
    <text evidence="1">The sequence shown here is derived from an EMBL/GenBank/DDBJ whole genome shotgun (WGS) entry which is preliminary data.</text>
</comment>
<keyword evidence="2" id="KW-1185">Reference proteome</keyword>
<organism evidence="1 2">
    <name type="scientific">Phaeospirillum tilakii</name>
    <dbReference type="NCBI Taxonomy" id="741673"/>
    <lineage>
        <taxon>Bacteria</taxon>
        <taxon>Pseudomonadati</taxon>
        <taxon>Pseudomonadota</taxon>
        <taxon>Alphaproteobacteria</taxon>
        <taxon>Rhodospirillales</taxon>
        <taxon>Rhodospirillaceae</taxon>
        <taxon>Phaeospirillum</taxon>
    </lineage>
</organism>
<proteinExistence type="predicted"/>
<dbReference type="RefSeq" id="WP_377317049.1">
    <property type="nucleotide sequence ID" value="NZ_JBHUIY010000025.1"/>
</dbReference>